<dbReference type="InterPro" id="IPR050482">
    <property type="entry name" value="Sensor_HK_TwoCompSys"/>
</dbReference>
<evidence type="ECO:0000256" key="5">
    <source>
        <dbReference type="SAM" id="Phobius"/>
    </source>
</evidence>
<dbReference type="NCBIfam" id="NF047322">
    <property type="entry name" value="HK_morpho_MacS"/>
    <property type="match status" value="1"/>
</dbReference>
<dbReference type="CDD" id="cd00075">
    <property type="entry name" value="HATPase"/>
    <property type="match status" value="1"/>
</dbReference>
<keyword evidence="5" id="KW-1133">Transmembrane helix</keyword>
<dbReference type="Proteomes" id="UP000572635">
    <property type="component" value="Unassembled WGS sequence"/>
</dbReference>
<keyword evidence="8" id="KW-1185">Reference proteome</keyword>
<dbReference type="SMART" id="SM00387">
    <property type="entry name" value="HATPase_c"/>
    <property type="match status" value="1"/>
</dbReference>
<feature type="transmembrane region" description="Helical" evidence="5">
    <location>
        <begin position="92"/>
        <end position="112"/>
    </location>
</feature>
<sequence>MGFETAVWRAIAVFRAASLAYAFYQVFTHRELLLHPLGAVAVLAVMAAWTGFAGYAYGRGRFAERRLAAADVAIAFGCMAATYAVVEPGYLRMAPPLTTTWFAAAALASAVVAGRRWALCVALGHGLVDIAGRVLLGLDITAAVPRGVVLLLLAGYSMGYLAHYALRAERRLAEAVAIEARTSERERLARSIHDSVLQVLAMVSRRGAEIGGEAAELGRLAGEQEVRLRALISSGPPARPAGPEDAASPAENRAPIRPGGSGSDPSGGGDLRAALAGYESSRVTFSAPADPVPLPADAVEEIAAAVGAALANVERHCPPETRAWLFLEDEGDAVTVTVRDDGPGMPPTRPAEARAQGRLGLAQSIRGRIRDLGGETEITTAPGEGTEIEMRIPLSPDARS</sequence>
<organism evidence="7 8">
    <name type="scientific">Nocardiopsis composta</name>
    <dbReference type="NCBI Taxonomy" id="157465"/>
    <lineage>
        <taxon>Bacteria</taxon>
        <taxon>Bacillati</taxon>
        <taxon>Actinomycetota</taxon>
        <taxon>Actinomycetes</taxon>
        <taxon>Streptosporangiales</taxon>
        <taxon>Nocardiopsidaceae</taxon>
        <taxon>Nocardiopsis</taxon>
    </lineage>
</organism>
<dbReference type="AlphaFoldDB" id="A0A7W8QSF4"/>
<feature type="transmembrane region" description="Helical" evidence="5">
    <location>
        <begin position="7"/>
        <end position="27"/>
    </location>
</feature>
<dbReference type="PANTHER" id="PTHR24421">
    <property type="entry name" value="NITRATE/NITRITE SENSOR PROTEIN NARX-RELATED"/>
    <property type="match status" value="1"/>
</dbReference>
<feature type="transmembrane region" description="Helical" evidence="5">
    <location>
        <begin position="33"/>
        <end position="55"/>
    </location>
</feature>
<evidence type="ECO:0000256" key="4">
    <source>
        <dbReference type="SAM" id="MobiDB-lite"/>
    </source>
</evidence>
<dbReference type="GO" id="GO:0016301">
    <property type="term" value="F:kinase activity"/>
    <property type="evidence" value="ECO:0007669"/>
    <property type="project" value="UniProtKB-KW"/>
</dbReference>
<dbReference type="PANTHER" id="PTHR24421:SF61">
    <property type="entry name" value="OXYGEN SENSOR HISTIDINE KINASE NREB"/>
    <property type="match status" value="1"/>
</dbReference>
<evidence type="ECO:0000259" key="6">
    <source>
        <dbReference type="SMART" id="SM00387"/>
    </source>
</evidence>
<keyword evidence="5" id="KW-0472">Membrane</keyword>
<keyword evidence="5" id="KW-0812">Transmembrane</keyword>
<evidence type="ECO:0000256" key="3">
    <source>
        <dbReference type="ARBA" id="ARBA00023012"/>
    </source>
</evidence>
<dbReference type="Gene3D" id="3.30.565.10">
    <property type="entry name" value="Histidine kinase-like ATPase, C-terminal domain"/>
    <property type="match status" value="1"/>
</dbReference>
<dbReference type="SUPFAM" id="SSF55874">
    <property type="entry name" value="ATPase domain of HSP90 chaperone/DNA topoisomerase II/histidine kinase"/>
    <property type="match status" value="1"/>
</dbReference>
<comment type="caution">
    <text evidence="7">The sequence shown here is derived from an EMBL/GenBank/DDBJ whole genome shotgun (WGS) entry which is preliminary data.</text>
</comment>
<dbReference type="RefSeq" id="WP_184398686.1">
    <property type="nucleotide sequence ID" value="NZ_BAAAJD010000027.1"/>
</dbReference>
<name>A0A7W8QSF4_9ACTN</name>
<dbReference type="InterPro" id="IPR036890">
    <property type="entry name" value="HATPase_C_sf"/>
</dbReference>
<evidence type="ECO:0000256" key="1">
    <source>
        <dbReference type="ARBA" id="ARBA00022679"/>
    </source>
</evidence>
<dbReference type="GO" id="GO:0000160">
    <property type="term" value="P:phosphorelay signal transduction system"/>
    <property type="evidence" value="ECO:0007669"/>
    <property type="project" value="UniProtKB-KW"/>
</dbReference>
<feature type="region of interest" description="Disordered" evidence="4">
    <location>
        <begin position="233"/>
        <end position="272"/>
    </location>
</feature>
<proteinExistence type="predicted"/>
<evidence type="ECO:0000313" key="7">
    <source>
        <dbReference type="EMBL" id="MBB5435694.1"/>
    </source>
</evidence>
<keyword evidence="2 7" id="KW-0418">Kinase</keyword>
<dbReference type="Pfam" id="PF02518">
    <property type="entry name" value="HATPase_c"/>
    <property type="match status" value="1"/>
</dbReference>
<feature type="transmembrane region" description="Helical" evidence="5">
    <location>
        <begin position="67"/>
        <end position="86"/>
    </location>
</feature>
<dbReference type="EMBL" id="JACHDB010000002">
    <property type="protein sequence ID" value="MBB5435694.1"/>
    <property type="molecule type" value="Genomic_DNA"/>
</dbReference>
<dbReference type="InterPro" id="IPR003594">
    <property type="entry name" value="HATPase_dom"/>
</dbReference>
<dbReference type="Pfam" id="PF19354">
    <property type="entry name" value="DUF5931"/>
    <property type="match status" value="1"/>
</dbReference>
<keyword evidence="1" id="KW-0808">Transferase</keyword>
<feature type="compositionally biased region" description="Gly residues" evidence="4">
    <location>
        <begin position="259"/>
        <end position="270"/>
    </location>
</feature>
<evidence type="ECO:0000313" key="8">
    <source>
        <dbReference type="Proteomes" id="UP000572635"/>
    </source>
</evidence>
<evidence type="ECO:0000256" key="2">
    <source>
        <dbReference type="ARBA" id="ARBA00022777"/>
    </source>
</evidence>
<accession>A0A7W8QSF4</accession>
<gene>
    <name evidence="7" type="ORF">HDA36_005842</name>
</gene>
<protein>
    <submittedName>
        <fullName evidence="7">Signal transduction histidine kinase</fullName>
    </submittedName>
</protein>
<reference evidence="7 8" key="1">
    <citation type="submission" date="2020-08" db="EMBL/GenBank/DDBJ databases">
        <title>Sequencing the genomes of 1000 actinobacteria strains.</title>
        <authorList>
            <person name="Klenk H.-P."/>
        </authorList>
    </citation>
    <scope>NUCLEOTIDE SEQUENCE [LARGE SCALE GENOMIC DNA]</scope>
    <source>
        <strain evidence="7 8">DSM 44551</strain>
    </source>
</reference>
<feature type="domain" description="Histidine kinase/HSP90-like ATPase" evidence="6">
    <location>
        <begin position="297"/>
        <end position="396"/>
    </location>
</feature>
<keyword evidence="3" id="KW-0902">Two-component regulatory system</keyword>
<dbReference type="InterPro" id="IPR045975">
    <property type="entry name" value="DUF5931"/>
</dbReference>
<feature type="region of interest" description="Disordered" evidence="4">
    <location>
        <begin position="370"/>
        <end position="400"/>
    </location>
</feature>